<dbReference type="Proteomes" id="UP000580891">
    <property type="component" value="Unassembled WGS sequence"/>
</dbReference>
<proteinExistence type="predicted"/>
<dbReference type="EMBL" id="JACDUU010000006">
    <property type="protein sequence ID" value="MBA2872270.1"/>
    <property type="molecule type" value="Genomic_DNA"/>
</dbReference>
<dbReference type="AlphaFoldDB" id="A0A7V9Z1N4"/>
<evidence type="ECO:0000313" key="2">
    <source>
        <dbReference type="Proteomes" id="UP000580891"/>
    </source>
</evidence>
<evidence type="ECO:0000313" key="1">
    <source>
        <dbReference type="EMBL" id="MBA2872270.1"/>
    </source>
</evidence>
<sequence length="59" mass="7044">MKQYLFSFKTDYPKHLAWKETILARGMMEAFLKAKQLVKQYAKEKGGLIRVEYIGVRYK</sequence>
<reference evidence="1 2" key="1">
    <citation type="submission" date="2020-07" db="EMBL/GenBank/DDBJ databases">
        <title>Genomic Encyclopedia of Type Strains, Phase IV (KMG-IV): sequencing the most valuable type-strain genomes for metagenomic binning, comparative biology and taxonomic classification.</title>
        <authorList>
            <person name="Goeker M."/>
        </authorList>
    </citation>
    <scope>NUCLEOTIDE SEQUENCE [LARGE SCALE GENOMIC DNA]</scope>
    <source>
        <strain evidence="1 2">DSM 25220</strain>
    </source>
</reference>
<protein>
    <submittedName>
        <fullName evidence="1">Uncharacterized protein</fullName>
    </submittedName>
</protein>
<dbReference type="RefSeq" id="WP_181538055.1">
    <property type="nucleotide sequence ID" value="NZ_JACDUU010000006.1"/>
</dbReference>
<keyword evidence="2" id="KW-1185">Reference proteome</keyword>
<comment type="caution">
    <text evidence="1">The sequence shown here is derived from an EMBL/GenBank/DDBJ whole genome shotgun (WGS) entry which is preliminary data.</text>
</comment>
<name>A0A7V9Z1N4_9BACL</name>
<accession>A0A7V9Z1N4</accession>
<gene>
    <name evidence="1" type="ORF">HNQ85_002579</name>
</gene>
<organism evidence="1 2">
    <name type="scientific">[Anoxybacillus] calidus</name>
    <dbReference type="NCBI Taxonomy" id="575178"/>
    <lineage>
        <taxon>Bacteria</taxon>
        <taxon>Bacillati</taxon>
        <taxon>Bacillota</taxon>
        <taxon>Bacilli</taxon>
        <taxon>Bacillales</taxon>
        <taxon>Anoxybacillaceae</taxon>
        <taxon>Paranoxybacillus</taxon>
    </lineage>
</organism>